<dbReference type="GO" id="GO:0009428">
    <property type="term" value="C:bacterial-type flagellum basal body, distal rod, P ring"/>
    <property type="evidence" value="ECO:0007669"/>
    <property type="project" value="InterPro"/>
</dbReference>
<sequence length="334" mass="34758" precursor="true">MKNPGKFLLLMLILLSSLCVSQDAALAEAPRVRLKDIARVRGVRANQLMGRGIVVGLDGTGDKLLLSAQMIANMLSAFNTSFSRQDLKTKNVAAVMVTATLPPFSRSGDQIDVSVASLADAKSLRGGILLTTPLVAADGNVYAVAQGPVTVGEGSVLTAGLVPGGAIVEREVPSQLVTDGRISVILDKKDFTTANRVKAAVNTRFGEGRAKALDSGTVDIEVPVSFRDNVVGFISSLEDLLVVPDSQARVVLNERTGTVVMGQNVRISSVAISHGTLTVTVGGGNQRVLSLDSAGTVDELVGALNAVGATPRDLVAIMQALQRVGALHADLNIM</sequence>
<evidence type="ECO:0000256" key="2">
    <source>
        <dbReference type="ARBA" id="ARBA00004117"/>
    </source>
</evidence>
<comment type="caution">
    <text evidence="6">The sequence shown here is derived from an EMBL/GenBank/DDBJ whole genome shotgun (WGS) entry which is preliminary data.</text>
</comment>
<dbReference type="EMBL" id="PGXC01000002">
    <property type="protein sequence ID" value="PKK91826.1"/>
    <property type="molecule type" value="Genomic_DNA"/>
</dbReference>
<keyword evidence="6" id="KW-0966">Cell projection</keyword>
<accession>A0A2N1PU41</accession>
<dbReference type="PANTHER" id="PTHR30381">
    <property type="entry name" value="FLAGELLAR P-RING PERIPLASMIC PROTEIN FLGI"/>
    <property type="match status" value="1"/>
</dbReference>
<organism evidence="6 7">
    <name type="scientific">Candidatus Wallbacteria bacterium HGW-Wallbacteria-1</name>
    <dbReference type="NCBI Taxonomy" id="2013854"/>
    <lineage>
        <taxon>Bacteria</taxon>
        <taxon>Candidatus Walliibacteriota</taxon>
    </lineage>
</organism>
<evidence type="ECO:0000313" key="7">
    <source>
        <dbReference type="Proteomes" id="UP000233256"/>
    </source>
</evidence>
<dbReference type="Pfam" id="PF02119">
    <property type="entry name" value="FlgI"/>
    <property type="match status" value="2"/>
</dbReference>
<dbReference type="GO" id="GO:0030288">
    <property type="term" value="C:outer membrane-bounded periplasmic space"/>
    <property type="evidence" value="ECO:0007669"/>
    <property type="project" value="InterPro"/>
</dbReference>
<comment type="subcellular location">
    <subcellularLocation>
        <location evidence="2 5">Bacterial flagellum basal body</location>
    </subcellularLocation>
</comment>
<reference evidence="6 7" key="1">
    <citation type="journal article" date="2017" name="ISME J.">
        <title>Potential for microbial H2 and metal transformations associated with novel bacteria and archaea in deep terrestrial subsurface sediments.</title>
        <authorList>
            <person name="Hernsdorf A.W."/>
            <person name="Amano Y."/>
            <person name="Miyakawa K."/>
            <person name="Ise K."/>
            <person name="Suzuki Y."/>
            <person name="Anantharaman K."/>
            <person name="Probst A."/>
            <person name="Burstein D."/>
            <person name="Thomas B.C."/>
            <person name="Banfield J.F."/>
        </authorList>
    </citation>
    <scope>NUCLEOTIDE SEQUENCE [LARGE SCALE GENOMIC DNA]</scope>
    <source>
        <strain evidence="6">HGW-Wallbacteria-1</strain>
    </source>
</reference>
<dbReference type="InterPro" id="IPR001782">
    <property type="entry name" value="Flag_FlgI"/>
</dbReference>
<dbReference type="NCBIfam" id="NF003676">
    <property type="entry name" value="PRK05303.1"/>
    <property type="match status" value="1"/>
</dbReference>
<keyword evidence="6" id="KW-0969">Cilium</keyword>
<feature type="signal peptide" evidence="5">
    <location>
        <begin position="1"/>
        <end position="21"/>
    </location>
</feature>
<dbReference type="AlphaFoldDB" id="A0A2N1PU41"/>
<dbReference type="PRINTS" id="PR01010">
    <property type="entry name" value="FLGPRINGFLGI"/>
</dbReference>
<comment type="subunit">
    <text evidence="5">The basal body constitutes a major portion of the flagellar organelle and consists of four rings (L,P,S, and M) mounted on a central rod.</text>
</comment>
<protein>
    <recommendedName>
        <fullName evidence="5">Flagellar P-ring protein</fullName>
    </recommendedName>
    <alternativeName>
        <fullName evidence="5">Basal body P-ring protein</fullName>
    </alternativeName>
</protein>
<dbReference type="Proteomes" id="UP000233256">
    <property type="component" value="Unassembled WGS sequence"/>
</dbReference>
<evidence type="ECO:0000256" key="5">
    <source>
        <dbReference type="HAMAP-Rule" id="MF_00416"/>
    </source>
</evidence>
<evidence type="ECO:0000256" key="1">
    <source>
        <dbReference type="ARBA" id="ARBA00002591"/>
    </source>
</evidence>
<dbReference type="PANTHER" id="PTHR30381:SF0">
    <property type="entry name" value="FLAGELLAR P-RING PROTEIN"/>
    <property type="match status" value="1"/>
</dbReference>
<keyword evidence="3 5" id="KW-0732">Signal</keyword>
<comment type="similarity">
    <text evidence="5">Belongs to the FlgI family.</text>
</comment>
<evidence type="ECO:0000256" key="3">
    <source>
        <dbReference type="ARBA" id="ARBA00022729"/>
    </source>
</evidence>
<proteinExistence type="inferred from homology"/>
<gene>
    <name evidence="5 6" type="primary">flgI</name>
    <name evidence="6" type="ORF">CVV64_03800</name>
</gene>
<name>A0A2N1PU41_9BACT</name>
<evidence type="ECO:0000313" key="6">
    <source>
        <dbReference type="EMBL" id="PKK91826.1"/>
    </source>
</evidence>
<keyword evidence="4 5" id="KW-0975">Bacterial flagellum</keyword>
<evidence type="ECO:0000256" key="4">
    <source>
        <dbReference type="ARBA" id="ARBA00023143"/>
    </source>
</evidence>
<dbReference type="GO" id="GO:0071973">
    <property type="term" value="P:bacterial-type flagellum-dependent cell motility"/>
    <property type="evidence" value="ECO:0007669"/>
    <property type="project" value="InterPro"/>
</dbReference>
<keyword evidence="6" id="KW-0282">Flagellum</keyword>
<comment type="function">
    <text evidence="1 5">Assembles around the rod to form the L-ring and probably protects the motor/basal body from shearing forces during rotation.</text>
</comment>
<feature type="chain" id="PRO_5015013861" description="Flagellar P-ring protein" evidence="5">
    <location>
        <begin position="22"/>
        <end position="334"/>
    </location>
</feature>
<dbReference type="HAMAP" id="MF_00416">
    <property type="entry name" value="FlgI"/>
    <property type="match status" value="1"/>
</dbReference>
<dbReference type="GO" id="GO:0005198">
    <property type="term" value="F:structural molecule activity"/>
    <property type="evidence" value="ECO:0007669"/>
    <property type="project" value="InterPro"/>
</dbReference>